<dbReference type="Proteomes" id="UP001055879">
    <property type="component" value="Linkage Group LG03"/>
</dbReference>
<comment type="caution">
    <text evidence="1">The sequence shown here is derived from an EMBL/GenBank/DDBJ whole genome shotgun (WGS) entry which is preliminary data.</text>
</comment>
<gene>
    <name evidence="1" type="ORF">L6452_09256</name>
</gene>
<keyword evidence="2" id="KW-1185">Reference proteome</keyword>
<reference evidence="2" key="1">
    <citation type="journal article" date="2022" name="Mol. Ecol. Resour.">
        <title>The genomes of chicory, endive, great burdock and yacon provide insights into Asteraceae palaeo-polyploidization history and plant inulin production.</title>
        <authorList>
            <person name="Fan W."/>
            <person name="Wang S."/>
            <person name="Wang H."/>
            <person name="Wang A."/>
            <person name="Jiang F."/>
            <person name="Liu H."/>
            <person name="Zhao H."/>
            <person name="Xu D."/>
            <person name="Zhang Y."/>
        </authorList>
    </citation>
    <scope>NUCLEOTIDE SEQUENCE [LARGE SCALE GENOMIC DNA]</scope>
    <source>
        <strain evidence="2">cv. Niubang</strain>
    </source>
</reference>
<sequence length="180" mass="20810">MAVTDFFVGEIADELLKMLITITRKVCLCKPSAEQLLISFEELLPTIAEIKYSVRFDRLDGSNRRLEQRLGSMKIGGSDGGWWSEDFGVKKIDKEEPYECSLLKVEMELGKRKVKDMKQWKVETESPREGQNGKKRNRKSLTPSFWLLLVVRQNGEKKPQRGRSEIQRTNFVAQEPTILM</sequence>
<organism evidence="1 2">
    <name type="scientific">Arctium lappa</name>
    <name type="common">Greater burdock</name>
    <name type="synonym">Lappa major</name>
    <dbReference type="NCBI Taxonomy" id="4217"/>
    <lineage>
        <taxon>Eukaryota</taxon>
        <taxon>Viridiplantae</taxon>
        <taxon>Streptophyta</taxon>
        <taxon>Embryophyta</taxon>
        <taxon>Tracheophyta</taxon>
        <taxon>Spermatophyta</taxon>
        <taxon>Magnoliopsida</taxon>
        <taxon>eudicotyledons</taxon>
        <taxon>Gunneridae</taxon>
        <taxon>Pentapetalae</taxon>
        <taxon>asterids</taxon>
        <taxon>campanulids</taxon>
        <taxon>Asterales</taxon>
        <taxon>Asteraceae</taxon>
        <taxon>Carduoideae</taxon>
        <taxon>Cardueae</taxon>
        <taxon>Arctiinae</taxon>
        <taxon>Arctium</taxon>
    </lineage>
</organism>
<evidence type="ECO:0000313" key="1">
    <source>
        <dbReference type="EMBL" id="KAI3746815.1"/>
    </source>
</evidence>
<dbReference type="EMBL" id="CM042049">
    <property type="protein sequence ID" value="KAI3746815.1"/>
    <property type="molecule type" value="Genomic_DNA"/>
</dbReference>
<proteinExistence type="predicted"/>
<protein>
    <submittedName>
        <fullName evidence="1">Uncharacterized protein</fullName>
    </submittedName>
</protein>
<reference evidence="1 2" key="2">
    <citation type="journal article" date="2022" name="Mol. Ecol. Resour.">
        <title>The genomes of chicory, endive, great burdock and yacon provide insights into Asteraceae paleo-polyploidization history and plant inulin production.</title>
        <authorList>
            <person name="Fan W."/>
            <person name="Wang S."/>
            <person name="Wang H."/>
            <person name="Wang A."/>
            <person name="Jiang F."/>
            <person name="Liu H."/>
            <person name="Zhao H."/>
            <person name="Xu D."/>
            <person name="Zhang Y."/>
        </authorList>
    </citation>
    <scope>NUCLEOTIDE SEQUENCE [LARGE SCALE GENOMIC DNA]</scope>
    <source>
        <strain evidence="2">cv. Niubang</strain>
    </source>
</reference>
<accession>A0ACB9DK61</accession>
<name>A0ACB9DK61_ARCLA</name>
<evidence type="ECO:0000313" key="2">
    <source>
        <dbReference type="Proteomes" id="UP001055879"/>
    </source>
</evidence>